<protein>
    <submittedName>
        <fullName evidence="2">Endolytic transglycosylase MltG</fullName>
    </submittedName>
</protein>
<keyword evidence="1" id="KW-0175">Coiled coil</keyword>
<proteinExistence type="predicted"/>
<name>A0A942YGH3_9BACI</name>
<dbReference type="Proteomes" id="UP000681414">
    <property type="component" value="Unassembled WGS sequence"/>
</dbReference>
<gene>
    <name evidence="2" type="ORF">KHA97_06325</name>
</gene>
<comment type="caution">
    <text evidence="2">The sequence shown here is derived from an EMBL/GenBank/DDBJ whole genome shotgun (WGS) entry which is preliminary data.</text>
</comment>
<organism evidence="2 3">
    <name type="scientific">Lederbergia citri</name>
    <dbReference type="NCBI Taxonomy" id="2833580"/>
    <lineage>
        <taxon>Bacteria</taxon>
        <taxon>Bacillati</taxon>
        <taxon>Bacillota</taxon>
        <taxon>Bacilli</taxon>
        <taxon>Bacillales</taxon>
        <taxon>Bacillaceae</taxon>
        <taxon>Lederbergia</taxon>
    </lineage>
</organism>
<reference evidence="2 3" key="1">
    <citation type="submission" date="2021-05" db="EMBL/GenBank/DDBJ databases">
        <title>Novel Bacillus species.</title>
        <authorList>
            <person name="Liu G."/>
        </authorList>
    </citation>
    <scope>NUCLEOTIDE SEQUENCE [LARGE SCALE GENOMIC DNA]</scope>
    <source>
        <strain evidence="3">FJAT-49780</strain>
    </source>
</reference>
<dbReference type="Gene3D" id="3.30.1490.480">
    <property type="entry name" value="Endolytic murein transglycosylase"/>
    <property type="match status" value="1"/>
</dbReference>
<dbReference type="EMBL" id="JAGYPG010000001">
    <property type="protein sequence ID" value="MBS4194689.1"/>
    <property type="molecule type" value="Genomic_DNA"/>
</dbReference>
<keyword evidence="3" id="KW-1185">Reference proteome</keyword>
<evidence type="ECO:0000256" key="1">
    <source>
        <dbReference type="SAM" id="Coils"/>
    </source>
</evidence>
<accession>A0A942YGH3</accession>
<evidence type="ECO:0000313" key="3">
    <source>
        <dbReference type="Proteomes" id="UP000681414"/>
    </source>
</evidence>
<dbReference type="RefSeq" id="WP_213123851.1">
    <property type="nucleotide sequence ID" value="NZ_JAGYPG010000001.1"/>
</dbReference>
<evidence type="ECO:0000313" key="2">
    <source>
        <dbReference type="EMBL" id="MBS4194689.1"/>
    </source>
</evidence>
<sequence length="152" mass="17587">MNKQTTRAFASGLLISALILYAYVQFFQKKPEPVVSIKEGYMEIKKSDYETLKKESKDWQEKYKQLSQKKDEEKTANVTEPIIKNYRLVISEGMASKEICTELENAGLIDDAEDFNDYLANKNLQKYIQIGTYELNDTMTFEEISNIIAKES</sequence>
<feature type="coiled-coil region" evidence="1">
    <location>
        <begin position="42"/>
        <end position="76"/>
    </location>
</feature>
<dbReference type="AlphaFoldDB" id="A0A942YGH3"/>